<dbReference type="EMBL" id="CP045483">
    <property type="protein sequence ID" value="QGR19131.1"/>
    <property type="molecule type" value="Genomic_DNA"/>
</dbReference>
<evidence type="ECO:0000256" key="5">
    <source>
        <dbReference type="ARBA" id="ARBA00023136"/>
    </source>
</evidence>
<dbReference type="PANTHER" id="PTHR30572:SF4">
    <property type="entry name" value="ABC TRANSPORTER PERMEASE YTRF"/>
    <property type="match status" value="1"/>
</dbReference>
<evidence type="ECO:0000313" key="11">
    <source>
        <dbReference type="Proteomes" id="UP000423396"/>
    </source>
</evidence>
<dbReference type="InterPro" id="IPR025857">
    <property type="entry name" value="MacB_PCD"/>
</dbReference>
<dbReference type="InterPro" id="IPR003838">
    <property type="entry name" value="ABC3_permease_C"/>
</dbReference>
<evidence type="ECO:0000256" key="2">
    <source>
        <dbReference type="ARBA" id="ARBA00022475"/>
    </source>
</evidence>
<evidence type="ECO:0000256" key="1">
    <source>
        <dbReference type="ARBA" id="ARBA00004651"/>
    </source>
</evidence>
<dbReference type="OrthoDB" id="11469at2157"/>
<protein>
    <submittedName>
        <fullName evidence="10">FtsX-like permease family protein</fullName>
    </submittedName>
</protein>
<keyword evidence="5 7" id="KW-0472">Membrane</keyword>
<dbReference type="GeneID" id="42798105"/>
<dbReference type="GO" id="GO:0022857">
    <property type="term" value="F:transmembrane transporter activity"/>
    <property type="evidence" value="ECO:0007669"/>
    <property type="project" value="TreeGrafter"/>
</dbReference>
<dbReference type="Pfam" id="PF02687">
    <property type="entry name" value="FtsX"/>
    <property type="match status" value="1"/>
</dbReference>
<dbReference type="Proteomes" id="UP000423396">
    <property type="component" value="Chromosome"/>
</dbReference>
<evidence type="ECO:0000256" key="7">
    <source>
        <dbReference type="SAM" id="Phobius"/>
    </source>
</evidence>
<accession>A0A650CMQ0</accession>
<evidence type="ECO:0000256" key="4">
    <source>
        <dbReference type="ARBA" id="ARBA00022989"/>
    </source>
</evidence>
<keyword evidence="3 7" id="KW-0812">Transmembrane</keyword>
<sequence length="399" mass="43132">MKSSDIVRFAYRALFERKTRAILTILGIVVGPLIITTITASVQGLSQSAINLILRDVSPEVIFVTPLNGYLSSYTITQISHLNGVAYVVPFYTIPVTIYTSKGEISTTILSVNIYDLQKVLPGISIKSGTAPSAQSYNQVAIGYDLQNPPSPNQPSLHVGQEISVSIVLPNGDQKTETLLVTGGLSDFDVNLGTISINKALIMSYSIGEEIYGTKYSGAIVLASSLQDVSKVVSEIRQYLGSYVSVNSAQDVVSFINQQVASFNLLLLIVSSASFIVAFISVLTTMITSVVERTREIGLLMSLGFERRQVMLMFLSEATIMGIIGGGIGIIGGYFSSYGFLDFLLSSPLFKSLHAQPIFTVTQALTLFLFIVLISTFAGLIPAYRASKIEPAKALRYEV</sequence>
<name>A0A650CMQ0_9CREN</name>
<organism evidence="10 11">
    <name type="scientific">Stygiolobus azoricus</name>
    <dbReference type="NCBI Taxonomy" id="41675"/>
    <lineage>
        <taxon>Archaea</taxon>
        <taxon>Thermoproteota</taxon>
        <taxon>Thermoprotei</taxon>
        <taxon>Sulfolobales</taxon>
        <taxon>Sulfolobaceae</taxon>
        <taxon>Stygiolobus</taxon>
    </lineage>
</organism>
<evidence type="ECO:0000256" key="3">
    <source>
        <dbReference type="ARBA" id="ARBA00022692"/>
    </source>
</evidence>
<feature type="domain" description="MacB-like periplasmic core" evidence="9">
    <location>
        <begin position="22"/>
        <end position="239"/>
    </location>
</feature>
<keyword evidence="2" id="KW-1003">Cell membrane</keyword>
<keyword evidence="11" id="KW-1185">Reference proteome</keyword>
<comment type="similarity">
    <text evidence="6">Belongs to the ABC-4 integral membrane protein family.</text>
</comment>
<dbReference type="Pfam" id="PF12704">
    <property type="entry name" value="MacB_PCD"/>
    <property type="match status" value="1"/>
</dbReference>
<evidence type="ECO:0000259" key="9">
    <source>
        <dbReference type="Pfam" id="PF12704"/>
    </source>
</evidence>
<keyword evidence="4 7" id="KW-1133">Transmembrane helix</keyword>
<feature type="transmembrane region" description="Helical" evidence="7">
    <location>
        <begin position="265"/>
        <end position="291"/>
    </location>
</feature>
<dbReference type="AlphaFoldDB" id="A0A650CMQ0"/>
<feature type="transmembrane region" description="Helical" evidence="7">
    <location>
        <begin position="355"/>
        <end position="381"/>
    </location>
</feature>
<dbReference type="InterPro" id="IPR050250">
    <property type="entry name" value="Macrolide_Exporter_MacB"/>
</dbReference>
<dbReference type="GO" id="GO:0005886">
    <property type="term" value="C:plasma membrane"/>
    <property type="evidence" value="ECO:0007669"/>
    <property type="project" value="UniProtKB-SubCell"/>
</dbReference>
<dbReference type="RefSeq" id="WP_156005584.1">
    <property type="nucleotide sequence ID" value="NZ_CP045483.1"/>
</dbReference>
<dbReference type="PANTHER" id="PTHR30572">
    <property type="entry name" value="MEMBRANE COMPONENT OF TRANSPORTER-RELATED"/>
    <property type="match status" value="1"/>
</dbReference>
<feature type="transmembrane region" description="Helical" evidence="7">
    <location>
        <begin position="21"/>
        <end position="42"/>
    </location>
</feature>
<dbReference type="KEGG" id="sazo:D1868_03495"/>
<feature type="domain" description="ABC3 transporter permease C-terminal" evidence="8">
    <location>
        <begin position="269"/>
        <end position="391"/>
    </location>
</feature>
<evidence type="ECO:0000256" key="6">
    <source>
        <dbReference type="ARBA" id="ARBA00038076"/>
    </source>
</evidence>
<feature type="transmembrane region" description="Helical" evidence="7">
    <location>
        <begin position="312"/>
        <end position="335"/>
    </location>
</feature>
<gene>
    <name evidence="10" type="ORF">D1868_03495</name>
</gene>
<reference evidence="10 11" key="1">
    <citation type="submission" date="2019-10" db="EMBL/GenBank/DDBJ databases">
        <title>Genome Sequences from Six Type Strain Members of the Archaeal Family Sulfolobaceae: Acidianus ambivalens, Acidianus infernus, Metallosphaera prunae, Stygiolobus azoricus, Sulfolobus metallicus, and Sulfurisphaera ohwakuensis.</title>
        <authorList>
            <person name="Counts J.A."/>
            <person name="Kelly R.M."/>
        </authorList>
    </citation>
    <scope>NUCLEOTIDE SEQUENCE [LARGE SCALE GENOMIC DNA]</scope>
    <source>
        <strain evidence="10 11">FC6</strain>
    </source>
</reference>
<comment type="subcellular location">
    <subcellularLocation>
        <location evidence="1">Cell membrane</location>
        <topology evidence="1">Multi-pass membrane protein</topology>
    </subcellularLocation>
</comment>
<proteinExistence type="inferred from homology"/>
<evidence type="ECO:0000259" key="8">
    <source>
        <dbReference type="Pfam" id="PF02687"/>
    </source>
</evidence>
<evidence type="ECO:0000313" key="10">
    <source>
        <dbReference type="EMBL" id="QGR19131.1"/>
    </source>
</evidence>